<evidence type="ECO:0000313" key="1">
    <source>
        <dbReference type="EMBL" id="MPC94910.1"/>
    </source>
</evidence>
<dbReference type="GO" id="GO:0006941">
    <property type="term" value="P:striated muscle contraction"/>
    <property type="evidence" value="ECO:0007669"/>
    <property type="project" value="TreeGrafter"/>
</dbReference>
<dbReference type="PANTHER" id="PTHR46399:SF8">
    <property type="entry name" value="B30.2_SPRY DOMAIN-CONTAINING PROTEIN"/>
    <property type="match status" value="1"/>
</dbReference>
<keyword evidence="1" id="KW-0675">Receptor</keyword>
<dbReference type="Proteomes" id="UP000324222">
    <property type="component" value="Unassembled WGS sequence"/>
</dbReference>
<name>A0A5B7JDS9_PORTR</name>
<sequence>MMDASGSETAFNEVLGEAFVPACTLGVGQRAHLVFGQDINHLKFFTTYGLQEGYEPFCVNMERPVTFWYTKDQPIFENNEDFHDSTIEVTRIPAGSETPPCLKISSKMFEQCEKANWEFLRLSLPVVCEDVFIE</sequence>
<dbReference type="GO" id="GO:0030018">
    <property type="term" value="C:Z disc"/>
    <property type="evidence" value="ECO:0007669"/>
    <property type="project" value="TreeGrafter"/>
</dbReference>
<dbReference type="GO" id="GO:0005790">
    <property type="term" value="C:smooth endoplasmic reticulum"/>
    <property type="evidence" value="ECO:0007669"/>
    <property type="project" value="TreeGrafter"/>
</dbReference>
<dbReference type="PANTHER" id="PTHR46399">
    <property type="entry name" value="B30.2/SPRY DOMAIN-CONTAINING PROTEIN"/>
    <property type="match status" value="1"/>
</dbReference>
<dbReference type="GO" id="GO:0005219">
    <property type="term" value="F:ryanodine-sensitive calcium-release channel activity"/>
    <property type="evidence" value="ECO:0007669"/>
    <property type="project" value="TreeGrafter"/>
</dbReference>
<proteinExistence type="predicted"/>
<reference evidence="1 2" key="1">
    <citation type="submission" date="2019-05" db="EMBL/GenBank/DDBJ databases">
        <title>Another draft genome of Portunus trituberculatus and its Hox gene families provides insights of decapod evolution.</title>
        <authorList>
            <person name="Jeong J.-H."/>
            <person name="Song I."/>
            <person name="Kim S."/>
            <person name="Choi T."/>
            <person name="Kim D."/>
            <person name="Ryu S."/>
            <person name="Kim W."/>
        </authorList>
    </citation>
    <scope>NUCLEOTIDE SEQUENCE [LARGE SCALE GENOMIC DNA]</scope>
    <source>
        <tissue evidence="1">Muscle</tissue>
    </source>
</reference>
<evidence type="ECO:0000313" key="2">
    <source>
        <dbReference type="Proteomes" id="UP000324222"/>
    </source>
</evidence>
<dbReference type="AlphaFoldDB" id="A0A5B7JDS9"/>
<organism evidence="1 2">
    <name type="scientific">Portunus trituberculatus</name>
    <name type="common">Swimming crab</name>
    <name type="synonym">Neptunus trituberculatus</name>
    <dbReference type="NCBI Taxonomy" id="210409"/>
    <lineage>
        <taxon>Eukaryota</taxon>
        <taxon>Metazoa</taxon>
        <taxon>Ecdysozoa</taxon>
        <taxon>Arthropoda</taxon>
        <taxon>Crustacea</taxon>
        <taxon>Multicrustacea</taxon>
        <taxon>Malacostraca</taxon>
        <taxon>Eumalacostraca</taxon>
        <taxon>Eucarida</taxon>
        <taxon>Decapoda</taxon>
        <taxon>Pleocyemata</taxon>
        <taxon>Brachyura</taxon>
        <taxon>Eubrachyura</taxon>
        <taxon>Portunoidea</taxon>
        <taxon>Portunidae</taxon>
        <taxon>Portuninae</taxon>
        <taxon>Portunus</taxon>
    </lineage>
</organism>
<comment type="caution">
    <text evidence="1">The sequence shown here is derived from an EMBL/GenBank/DDBJ whole genome shotgun (WGS) entry which is preliminary data.</text>
</comment>
<dbReference type="EMBL" id="VSRR010100255">
    <property type="protein sequence ID" value="MPC94910.1"/>
    <property type="molecule type" value="Genomic_DNA"/>
</dbReference>
<dbReference type="OrthoDB" id="300855at2759"/>
<keyword evidence="2" id="KW-1185">Reference proteome</keyword>
<dbReference type="GO" id="GO:0034704">
    <property type="term" value="C:calcium channel complex"/>
    <property type="evidence" value="ECO:0007669"/>
    <property type="project" value="TreeGrafter"/>
</dbReference>
<dbReference type="Gene3D" id="2.60.120.920">
    <property type="match status" value="1"/>
</dbReference>
<dbReference type="GO" id="GO:0033017">
    <property type="term" value="C:sarcoplasmic reticulum membrane"/>
    <property type="evidence" value="ECO:0007669"/>
    <property type="project" value="TreeGrafter"/>
</dbReference>
<dbReference type="InterPro" id="IPR015925">
    <property type="entry name" value="Ryanodine_IP3_receptor"/>
</dbReference>
<dbReference type="InterPro" id="IPR043136">
    <property type="entry name" value="B30.2/SPRY_sf"/>
</dbReference>
<dbReference type="GO" id="GO:0042383">
    <property type="term" value="C:sarcolemma"/>
    <property type="evidence" value="ECO:0007669"/>
    <property type="project" value="TreeGrafter"/>
</dbReference>
<protein>
    <submittedName>
        <fullName evidence="1">Ryanodine receptor</fullName>
    </submittedName>
</protein>
<dbReference type="GO" id="GO:0014808">
    <property type="term" value="P:release of sequestered calcium ion into cytosol by sarcoplasmic reticulum"/>
    <property type="evidence" value="ECO:0007669"/>
    <property type="project" value="TreeGrafter"/>
</dbReference>
<gene>
    <name evidence="1" type="primary">RyR_0</name>
    <name evidence="1" type="ORF">E2C01_090101</name>
</gene>
<accession>A0A5B7JDS9</accession>